<sequence length="124" mass="13897">RYQVGTEVNSPIANDTLIVGEESWANIRDLKANLMLFELISGLKVNFHKSMLVGVNIAQVWLRDATSVLNCKLGHIPFLYLGIPIGGNAKRNLFWSALVDKIRCKLSLWKSRHLSLGGRLVLLK</sequence>
<dbReference type="AlphaFoldDB" id="A0A2K3LH74"/>
<dbReference type="PANTHER" id="PTHR33116:SF78">
    <property type="entry name" value="OS12G0587133 PROTEIN"/>
    <property type="match status" value="1"/>
</dbReference>
<dbReference type="EMBL" id="ASHM01033115">
    <property type="protein sequence ID" value="PNX77892.1"/>
    <property type="molecule type" value="Genomic_DNA"/>
</dbReference>
<evidence type="ECO:0000313" key="2">
    <source>
        <dbReference type="Proteomes" id="UP000236291"/>
    </source>
</evidence>
<protein>
    <submittedName>
        <fullName evidence="1">Ribonuclease H</fullName>
    </submittedName>
</protein>
<proteinExistence type="predicted"/>
<reference evidence="1 2" key="2">
    <citation type="journal article" date="2017" name="Front. Plant Sci.">
        <title>Gene Classification and Mining of Molecular Markers Useful in Red Clover (Trifolium pratense) Breeding.</title>
        <authorList>
            <person name="Istvanek J."/>
            <person name="Dluhosova J."/>
            <person name="Dluhos P."/>
            <person name="Patkova L."/>
            <person name="Nedelnik J."/>
            <person name="Repkova J."/>
        </authorList>
    </citation>
    <scope>NUCLEOTIDE SEQUENCE [LARGE SCALE GENOMIC DNA]</scope>
    <source>
        <strain evidence="2">cv. Tatra</strain>
        <tissue evidence="1">Young leaves</tissue>
    </source>
</reference>
<dbReference type="PANTHER" id="PTHR33116">
    <property type="entry name" value="REVERSE TRANSCRIPTASE ZINC-BINDING DOMAIN-CONTAINING PROTEIN-RELATED-RELATED"/>
    <property type="match status" value="1"/>
</dbReference>
<name>A0A2K3LH74_TRIPR</name>
<organism evidence="1 2">
    <name type="scientific">Trifolium pratense</name>
    <name type="common">Red clover</name>
    <dbReference type="NCBI Taxonomy" id="57577"/>
    <lineage>
        <taxon>Eukaryota</taxon>
        <taxon>Viridiplantae</taxon>
        <taxon>Streptophyta</taxon>
        <taxon>Embryophyta</taxon>
        <taxon>Tracheophyta</taxon>
        <taxon>Spermatophyta</taxon>
        <taxon>Magnoliopsida</taxon>
        <taxon>eudicotyledons</taxon>
        <taxon>Gunneridae</taxon>
        <taxon>Pentapetalae</taxon>
        <taxon>rosids</taxon>
        <taxon>fabids</taxon>
        <taxon>Fabales</taxon>
        <taxon>Fabaceae</taxon>
        <taxon>Papilionoideae</taxon>
        <taxon>50 kb inversion clade</taxon>
        <taxon>NPAAA clade</taxon>
        <taxon>Hologalegina</taxon>
        <taxon>IRL clade</taxon>
        <taxon>Trifolieae</taxon>
        <taxon>Trifolium</taxon>
    </lineage>
</organism>
<comment type="caution">
    <text evidence="1">The sequence shown here is derived from an EMBL/GenBank/DDBJ whole genome shotgun (WGS) entry which is preliminary data.</text>
</comment>
<evidence type="ECO:0000313" key="1">
    <source>
        <dbReference type="EMBL" id="PNX77892.1"/>
    </source>
</evidence>
<feature type="non-terminal residue" evidence="1">
    <location>
        <position position="1"/>
    </location>
</feature>
<accession>A0A2K3LH74</accession>
<dbReference type="Proteomes" id="UP000236291">
    <property type="component" value="Unassembled WGS sequence"/>
</dbReference>
<gene>
    <name evidence="1" type="ORF">L195_g033863</name>
</gene>
<reference evidence="1 2" key="1">
    <citation type="journal article" date="2014" name="Am. J. Bot.">
        <title>Genome assembly and annotation for red clover (Trifolium pratense; Fabaceae).</title>
        <authorList>
            <person name="Istvanek J."/>
            <person name="Jaros M."/>
            <person name="Krenek A."/>
            <person name="Repkova J."/>
        </authorList>
    </citation>
    <scope>NUCLEOTIDE SEQUENCE [LARGE SCALE GENOMIC DNA]</scope>
    <source>
        <strain evidence="2">cv. Tatra</strain>
        <tissue evidence="1">Young leaves</tissue>
    </source>
</reference>
<dbReference type="STRING" id="57577.A0A2K3LH74"/>